<proteinExistence type="predicted"/>
<gene>
    <name evidence="2" type="ORF">FA13DRAFT_1715702</name>
</gene>
<comment type="caution">
    <text evidence="2">The sequence shown here is derived from an EMBL/GenBank/DDBJ whole genome shotgun (WGS) entry which is preliminary data.</text>
</comment>
<feature type="region of interest" description="Disordered" evidence="1">
    <location>
        <begin position="184"/>
        <end position="211"/>
    </location>
</feature>
<accession>A0A4Y7SLU4</accession>
<dbReference type="AlphaFoldDB" id="A0A4Y7SLU4"/>
<evidence type="ECO:0000313" key="2">
    <source>
        <dbReference type="EMBL" id="TEB22863.1"/>
    </source>
</evidence>
<reference evidence="2 3" key="1">
    <citation type="journal article" date="2019" name="Nat. Ecol. Evol.">
        <title>Megaphylogeny resolves global patterns of mushroom evolution.</title>
        <authorList>
            <person name="Varga T."/>
            <person name="Krizsan K."/>
            <person name="Foldi C."/>
            <person name="Dima B."/>
            <person name="Sanchez-Garcia M."/>
            <person name="Sanchez-Ramirez S."/>
            <person name="Szollosi G.J."/>
            <person name="Szarkandi J.G."/>
            <person name="Papp V."/>
            <person name="Albert L."/>
            <person name="Andreopoulos W."/>
            <person name="Angelini C."/>
            <person name="Antonin V."/>
            <person name="Barry K.W."/>
            <person name="Bougher N.L."/>
            <person name="Buchanan P."/>
            <person name="Buyck B."/>
            <person name="Bense V."/>
            <person name="Catcheside P."/>
            <person name="Chovatia M."/>
            <person name="Cooper J."/>
            <person name="Damon W."/>
            <person name="Desjardin D."/>
            <person name="Finy P."/>
            <person name="Geml J."/>
            <person name="Haridas S."/>
            <person name="Hughes K."/>
            <person name="Justo A."/>
            <person name="Karasinski D."/>
            <person name="Kautmanova I."/>
            <person name="Kiss B."/>
            <person name="Kocsube S."/>
            <person name="Kotiranta H."/>
            <person name="LaButti K.M."/>
            <person name="Lechner B.E."/>
            <person name="Liimatainen K."/>
            <person name="Lipzen A."/>
            <person name="Lukacs Z."/>
            <person name="Mihaltcheva S."/>
            <person name="Morgado L.N."/>
            <person name="Niskanen T."/>
            <person name="Noordeloos M.E."/>
            <person name="Ohm R.A."/>
            <person name="Ortiz-Santana B."/>
            <person name="Ovrebo C."/>
            <person name="Racz N."/>
            <person name="Riley R."/>
            <person name="Savchenko A."/>
            <person name="Shiryaev A."/>
            <person name="Soop K."/>
            <person name="Spirin V."/>
            <person name="Szebenyi C."/>
            <person name="Tomsovsky M."/>
            <person name="Tulloss R.E."/>
            <person name="Uehling J."/>
            <person name="Grigoriev I.V."/>
            <person name="Vagvolgyi C."/>
            <person name="Papp T."/>
            <person name="Martin F.M."/>
            <person name="Miettinen O."/>
            <person name="Hibbett D.S."/>
            <person name="Nagy L.G."/>
        </authorList>
    </citation>
    <scope>NUCLEOTIDE SEQUENCE [LARGE SCALE GENOMIC DNA]</scope>
    <source>
        <strain evidence="2 3">FP101781</strain>
    </source>
</reference>
<organism evidence="2 3">
    <name type="scientific">Coprinellus micaceus</name>
    <name type="common">Glistening ink-cap mushroom</name>
    <name type="synonym">Coprinus micaceus</name>
    <dbReference type="NCBI Taxonomy" id="71717"/>
    <lineage>
        <taxon>Eukaryota</taxon>
        <taxon>Fungi</taxon>
        <taxon>Dikarya</taxon>
        <taxon>Basidiomycota</taxon>
        <taxon>Agaricomycotina</taxon>
        <taxon>Agaricomycetes</taxon>
        <taxon>Agaricomycetidae</taxon>
        <taxon>Agaricales</taxon>
        <taxon>Agaricineae</taxon>
        <taxon>Psathyrellaceae</taxon>
        <taxon>Coprinellus</taxon>
    </lineage>
</organism>
<sequence length="618" mass="68175">MTVPPGKVELPLRPASEPKPTKAGHEYGHERGDALWQGQSKSRSYCLAAPSMNRLQKSENGRWPALIRPAGAVAIQLKKRAYYFCGQRDAFPPLNAPISGYSQTPLSQLPSTIPTSLGATTDEEYLKRFLPLKPTIRQRFTRGVRRLKKRIRVNVVEGVPRAVERMKGIEWATAPMVITTEAESFGGGEKNEGEEGNLKCDKKGTAAEGDDEEWMTAPTSVFYTFSDIPPDLFDPSRLSKRPQSELSAQTRLGDAITAPVGIPFSGKNDARNAGTRVGAHVFCLRAGSQRRPTSPAARTYTNGCLEAAPPAGGDVTHQQPLTGGDHLILYSTVANPPLKPIARAPYPVRIAHAPDELSTEPDWHTMEREGEPGRWGSWPYRRDSGRERLIGGEWFGASYVQLVEEFSLVRPHTTNTFWASQGMFSRPDLVHVTLDVSVEGWLETTLRRQEERWKDLRASVNIRPTTCLATGICPRPWTVPISNLSPRLDTPMDAFSEMLATLPLEDMFIFPPLLSLFRTTNPLWGGRGANHTPILSLSPLVGPQEALDAFGWRGSQELLDPRKMRGSADGADGADGQSTIGTLVACFTFPPLIFFRRVDEGPVDELAWSTVLVLDYKA</sequence>
<keyword evidence="3" id="KW-1185">Reference proteome</keyword>
<feature type="region of interest" description="Disordered" evidence="1">
    <location>
        <begin position="1"/>
        <end position="26"/>
    </location>
</feature>
<feature type="compositionally biased region" description="Basic and acidic residues" evidence="1">
    <location>
        <begin position="189"/>
        <end position="205"/>
    </location>
</feature>
<protein>
    <submittedName>
        <fullName evidence="2">Uncharacterized protein</fullName>
    </submittedName>
</protein>
<dbReference type="Proteomes" id="UP000298030">
    <property type="component" value="Unassembled WGS sequence"/>
</dbReference>
<evidence type="ECO:0000313" key="3">
    <source>
        <dbReference type="Proteomes" id="UP000298030"/>
    </source>
</evidence>
<evidence type="ECO:0000256" key="1">
    <source>
        <dbReference type="SAM" id="MobiDB-lite"/>
    </source>
</evidence>
<dbReference type="EMBL" id="QPFP01000084">
    <property type="protein sequence ID" value="TEB22863.1"/>
    <property type="molecule type" value="Genomic_DNA"/>
</dbReference>
<name>A0A4Y7SLU4_COPMI</name>